<sequence length="67" mass="7402">MQPDQQTPSLDLVWGADAIGKAIGRSERQAKHMLSRGEIPGRKVNGRWVASLTRLRAYFEGEADHAA</sequence>
<dbReference type="AlphaFoldDB" id="A0A927FUC3"/>
<accession>A0A927FUC3</accession>
<evidence type="ECO:0000313" key="2">
    <source>
        <dbReference type="Proteomes" id="UP000654108"/>
    </source>
</evidence>
<protein>
    <submittedName>
        <fullName evidence="1">DNA-binding protein</fullName>
    </submittedName>
</protein>
<dbReference type="Proteomes" id="UP000654108">
    <property type="component" value="Unassembled WGS sequence"/>
</dbReference>
<evidence type="ECO:0000313" key="1">
    <source>
        <dbReference type="EMBL" id="MBD8065632.1"/>
    </source>
</evidence>
<name>A0A927FUC3_9HYPH</name>
<organism evidence="1 2">
    <name type="scientific">Devosia oryzisoli</name>
    <dbReference type="NCBI Taxonomy" id="2774138"/>
    <lineage>
        <taxon>Bacteria</taxon>
        <taxon>Pseudomonadati</taxon>
        <taxon>Pseudomonadota</taxon>
        <taxon>Alphaproteobacteria</taxon>
        <taxon>Hyphomicrobiales</taxon>
        <taxon>Devosiaceae</taxon>
        <taxon>Devosia</taxon>
    </lineage>
</organism>
<dbReference type="EMBL" id="JACYFU010000002">
    <property type="protein sequence ID" value="MBD8065632.1"/>
    <property type="molecule type" value="Genomic_DNA"/>
</dbReference>
<dbReference type="GO" id="GO:0003677">
    <property type="term" value="F:DNA binding"/>
    <property type="evidence" value="ECO:0007669"/>
    <property type="project" value="UniProtKB-KW"/>
</dbReference>
<proteinExistence type="predicted"/>
<gene>
    <name evidence="1" type="ORF">IC608_09100</name>
</gene>
<keyword evidence="2" id="KW-1185">Reference proteome</keyword>
<keyword evidence="1" id="KW-0238">DNA-binding</keyword>
<dbReference type="RefSeq" id="WP_191774699.1">
    <property type="nucleotide sequence ID" value="NZ_JACYFU010000002.1"/>
</dbReference>
<reference evidence="1" key="1">
    <citation type="submission" date="2020-09" db="EMBL/GenBank/DDBJ databases">
        <title>Genome seq and assembly of Devosia sp.</title>
        <authorList>
            <person name="Chhetri G."/>
        </authorList>
    </citation>
    <scope>NUCLEOTIDE SEQUENCE</scope>
    <source>
        <strain evidence="1">PTR5</strain>
    </source>
</reference>
<comment type="caution">
    <text evidence="1">The sequence shown here is derived from an EMBL/GenBank/DDBJ whole genome shotgun (WGS) entry which is preliminary data.</text>
</comment>